<reference evidence="6 7" key="1">
    <citation type="submission" date="2015-02" db="EMBL/GenBank/DDBJ databases">
        <title>Draft genome of a novel marine cyanobacterium (Chroococcales) isolated from South Atlantic Ocean.</title>
        <authorList>
            <person name="Rigonato J."/>
            <person name="Alvarenga D.O."/>
            <person name="Branco L.H."/>
            <person name="Varani A.M."/>
            <person name="Brandini F.P."/>
            <person name="Fiore M.F."/>
        </authorList>
    </citation>
    <scope>NUCLEOTIDE SEQUENCE [LARGE SCALE GENOMIC DNA]</scope>
    <source>
        <strain evidence="6 7">CENA595</strain>
    </source>
</reference>
<gene>
    <name evidence="6" type="ORF">UH38_24185</name>
</gene>
<keyword evidence="3" id="KW-0347">Helicase</keyword>
<dbReference type="Gene3D" id="1.10.486.10">
    <property type="entry name" value="PCRA, domain 4"/>
    <property type="match status" value="1"/>
</dbReference>
<dbReference type="Proteomes" id="UP000032452">
    <property type="component" value="Unassembled WGS sequence"/>
</dbReference>
<accession>A0A0D8ZKZ6</accession>
<comment type="caution">
    <text evidence="6">The sequence shown here is derived from an EMBL/GenBank/DDBJ whole genome shotgun (WGS) entry which is preliminary data.</text>
</comment>
<dbReference type="GO" id="GO:0043138">
    <property type="term" value="F:3'-5' DNA helicase activity"/>
    <property type="evidence" value="ECO:0007669"/>
    <property type="project" value="TreeGrafter"/>
</dbReference>
<dbReference type="PANTHER" id="PTHR11070">
    <property type="entry name" value="UVRD / RECB / PCRA DNA HELICASE FAMILY MEMBER"/>
    <property type="match status" value="1"/>
</dbReference>
<feature type="domain" description="UvrD-like helicase C-terminal" evidence="5">
    <location>
        <begin position="44"/>
        <end position="110"/>
    </location>
</feature>
<dbReference type="AlphaFoldDB" id="A0A0D8ZKZ6"/>
<evidence type="ECO:0000259" key="5">
    <source>
        <dbReference type="Pfam" id="PF13361"/>
    </source>
</evidence>
<evidence type="ECO:0000256" key="1">
    <source>
        <dbReference type="ARBA" id="ARBA00022741"/>
    </source>
</evidence>
<keyword evidence="2" id="KW-0378">Hydrolase</keyword>
<name>A0A0D8ZKZ6_9CYAN</name>
<dbReference type="SUPFAM" id="SSF52540">
    <property type="entry name" value="P-loop containing nucleoside triphosphate hydrolases"/>
    <property type="match status" value="1"/>
</dbReference>
<organism evidence="6 7">
    <name type="scientific">Aliterella atlantica CENA595</name>
    <dbReference type="NCBI Taxonomy" id="1618023"/>
    <lineage>
        <taxon>Bacteria</taxon>
        <taxon>Bacillati</taxon>
        <taxon>Cyanobacteriota</taxon>
        <taxon>Cyanophyceae</taxon>
        <taxon>Chroococcidiopsidales</taxon>
        <taxon>Aliterellaceae</taxon>
        <taxon>Aliterella</taxon>
    </lineage>
</organism>
<keyword evidence="7" id="KW-1185">Reference proteome</keyword>
<sequence length="130" mass="14929">MVLEQKKNSQSQIESLRDRCDGIAACWQAFNSTSINSFCLEIEELFSDTRSSVILSTVHRAKGLEEKRVFILRPDLLPLRWNGQQDWELEQEYNLCYVAFTRAKEALCFIQDDIGTGTGEDDTGEEENDE</sequence>
<evidence type="ECO:0000256" key="3">
    <source>
        <dbReference type="ARBA" id="ARBA00022806"/>
    </source>
</evidence>
<dbReference type="GO" id="GO:0000725">
    <property type="term" value="P:recombinational repair"/>
    <property type="evidence" value="ECO:0007669"/>
    <property type="project" value="TreeGrafter"/>
</dbReference>
<evidence type="ECO:0000313" key="6">
    <source>
        <dbReference type="EMBL" id="KJH69405.1"/>
    </source>
</evidence>
<evidence type="ECO:0000313" key="7">
    <source>
        <dbReference type="Proteomes" id="UP000032452"/>
    </source>
</evidence>
<protein>
    <recommendedName>
        <fullName evidence="5">UvrD-like helicase C-terminal domain-containing protein</fullName>
    </recommendedName>
</protein>
<dbReference type="Gene3D" id="3.40.50.300">
    <property type="entry name" value="P-loop containing nucleotide triphosphate hydrolases"/>
    <property type="match status" value="1"/>
</dbReference>
<keyword evidence="4" id="KW-0067">ATP-binding</keyword>
<evidence type="ECO:0000256" key="4">
    <source>
        <dbReference type="ARBA" id="ARBA00022840"/>
    </source>
</evidence>
<dbReference type="GO" id="GO:0005524">
    <property type="term" value="F:ATP binding"/>
    <property type="evidence" value="ECO:0007669"/>
    <property type="project" value="UniProtKB-KW"/>
</dbReference>
<dbReference type="RefSeq" id="WP_045057275.1">
    <property type="nucleotide sequence ID" value="NZ_CAWMDP010000010.1"/>
</dbReference>
<dbReference type="InterPro" id="IPR027417">
    <property type="entry name" value="P-loop_NTPase"/>
</dbReference>
<dbReference type="InterPro" id="IPR014017">
    <property type="entry name" value="DNA_helicase_UvrD-like_C"/>
</dbReference>
<dbReference type="EMBL" id="JYON01000047">
    <property type="protein sequence ID" value="KJH69405.1"/>
    <property type="molecule type" value="Genomic_DNA"/>
</dbReference>
<keyword evidence="1" id="KW-0547">Nucleotide-binding</keyword>
<dbReference type="InterPro" id="IPR000212">
    <property type="entry name" value="DNA_helicase_UvrD/REP"/>
</dbReference>
<dbReference type="GO" id="GO:0016787">
    <property type="term" value="F:hydrolase activity"/>
    <property type="evidence" value="ECO:0007669"/>
    <property type="project" value="UniProtKB-KW"/>
</dbReference>
<dbReference type="GO" id="GO:0003677">
    <property type="term" value="F:DNA binding"/>
    <property type="evidence" value="ECO:0007669"/>
    <property type="project" value="InterPro"/>
</dbReference>
<dbReference type="Pfam" id="PF13361">
    <property type="entry name" value="UvrD_C"/>
    <property type="match status" value="1"/>
</dbReference>
<proteinExistence type="predicted"/>
<evidence type="ECO:0000256" key="2">
    <source>
        <dbReference type="ARBA" id="ARBA00022801"/>
    </source>
</evidence>
<dbReference type="PANTHER" id="PTHR11070:SF2">
    <property type="entry name" value="ATP-DEPENDENT DNA HELICASE SRS2"/>
    <property type="match status" value="1"/>
</dbReference>